<organism evidence="1 2">
    <name type="scientific">Paenibacillus rigui</name>
    <dbReference type="NCBI Taxonomy" id="554312"/>
    <lineage>
        <taxon>Bacteria</taxon>
        <taxon>Bacillati</taxon>
        <taxon>Bacillota</taxon>
        <taxon>Bacilli</taxon>
        <taxon>Bacillales</taxon>
        <taxon>Paenibacillaceae</taxon>
        <taxon>Paenibacillus</taxon>
    </lineage>
</organism>
<proteinExistence type="predicted"/>
<keyword evidence="2" id="KW-1185">Reference proteome</keyword>
<dbReference type="InterPro" id="IPR054228">
    <property type="entry name" value="DUF6953"/>
</dbReference>
<dbReference type="AlphaFoldDB" id="A0A229UHE1"/>
<protein>
    <recommendedName>
        <fullName evidence="3">Integron gene cassette protein</fullName>
    </recommendedName>
</protein>
<dbReference type="Proteomes" id="UP000215509">
    <property type="component" value="Unassembled WGS sequence"/>
</dbReference>
<reference evidence="1 2" key="1">
    <citation type="submission" date="2017-07" db="EMBL/GenBank/DDBJ databases">
        <title>Genome sequencing and assembly of Paenibacillus rigui.</title>
        <authorList>
            <person name="Mayilraj S."/>
        </authorList>
    </citation>
    <scope>NUCLEOTIDE SEQUENCE [LARGE SCALE GENOMIC DNA]</scope>
    <source>
        <strain evidence="1 2">JCM 16352</strain>
    </source>
</reference>
<comment type="caution">
    <text evidence="1">The sequence shown here is derived from an EMBL/GenBank/DDBJ whole genome shotgun (WGS) entry which is preliminary data.</text>
</comment>
<dbReference type="OrthoDB" id="8454520at2"/>
<evidence type="ECO:0000313" key="2">
    <source>
        <dbReference type="Proteomes" id="UP000215509"/>
    </source>
</evidence>
<dbReference type="EMBL" id="NMQW01000057">
    <property type="protein sequence ID" value="OXM82816.1"/>
    <property type="molecule type" value="Genomic_DNA"/>
</dbReference>
<dbReference type="Pfam" id="PF22266">
    <property type="entry name" value="DUF6953"/>
    <property type="match status" value="1"/>
</dbReference>
<evidence type="ECO:0008006" key="3">
    <source>
        <dbReference type="Google" id="ProtNLM"/>
    </source>
</evidence>
<gene>
    <name evidence="1" type="ORF">CF651_29105</name>
</gene>
<sequence>MPLESKAEEIAQWMLKEVKFAGILYQTEAVRYITEHYGESYIYTNENGNVSISKEVKKLFKKLHGGRVAWDRDGFFWGWT</sequence>
<accession>A0A229UHE1</accession>
<evidence type="ECO:0000313" key="1">
    <source>
        <dbReference type="EMBL" id="OXM82816.1"/>
    </source>
</evidence>
<name>A0A229UHE1_9BACL</name>